<dbReference type="GO" id="GO:0005886">
    <property type="term" value="C:plasma membrane"/>
    <property type="evidence" value="ECO:0007669"/>
    <property type="project" value="UniProtKB-SubCell"/>
</dbReference>
<dbReference type="EMBL" id="FNCP01000043">
    <property type="protein sequence ID" value="SDI48792.1"/>
    <property type="molecule type" value="Genomic_DNA"/>
</dbReference>
<feature type="transmembrane region" description="Helical" evidence="7">
    <location>
        <begin position="73"/>
        <end position="97"/>
    </location>
</feature>
<dbReference type="STRING" id="1121419.SAMN05443529_1436"/>
<dbReference type="Pfam" id="PF02417">
    <property type="entry name" value="Chromate_transp"/>
    <property type="match status" value="1"/>
</dbReference>
<feature type="transmembrane region" description="Helical" evidence="7">
    <location>
        <begin position="142"/>
        <end position="174"/>
    </location>
</feature>
<dbReference type="Proteomes" id="UP000198656">
    <property type="component" value="Unassembled WGS sequence"/>
</dbReference>
<dbReference type="PANTHER" id="PTHR43663:SF1">
    <property type="entry name" value="CHROMATE TRANSPORTER"/>
    <property type="match status" value="1"/>
</dbReference>
<evidence type="ECO:0000313" key="9">
    <source>
        <dbReference type="Proteomes" id="UP000198656"/>
    </source>
</evidence>
<evidence type="ECO:0000256" key="7">
    <source>
        <dbReference type="SAM" id="Phobius"/>
    </source>
</evidence>
<dbReference type="InterPro" id="IPR003370">
    <property type="entry name" value="Chromate_transpt"/>
</dbReference>
<dbReference type="InterPro" id="IPR052518">
    <property type="entry name" value="CHR_Transporter"/>
</dbReference>
<keyword evidence="4 7" id="KW-0812">Transmembrane</keyword>
<evidence type="ECO:0000256" key="6">
    <source>
        <dbReference type="ARBA" id="ARBA00023136"/>
    </source>
</evidence>
<sequence length="175" mass="18761">MLSQLWDLLVAFARASNLGFGGGPAVIPLIKIEVVERYHWMTNSEFTDALAVGNALPGPIATKLAGYVGYQEAGWLGALVANIGVILPTSLAVILLARFLMKYSNSPVLKGMLKGVRPVVVVLIAQTALDMGIGSFPNLMTWGIALATVVSLFWLKLHPALIIVISMIFGLVVFR</sequence>
<keyword evidence="6 7" id="KW-0472">Membrane</keyword>
<organism evidence="8 9">
    <name type="scientific">Desulfosporosinus hippei DSM 8344</name>
    <dbReference type="NCBI Taxonomy" id="1121419"/>
    <lineage>
        <taxon>Bacteria</taxon>
        <taxon>Bacillati</taxon>
        <taxon>Bacillota</taxon>
        <taxon>Clostridia</taxon>
        <taxon>Eubacteriales</taxon>
        <taxon>Desulfitobacteriaceae</taxon>
        <taxon>Desulfosporosinus</taxon>
    </lineage>
</organism>
<name>A0A1G8KZG1_9FIRM</name>
<evidence type="ECO:0000256" key="1">
    <source>
        <dbReference type="ARBA" id="ARBA00004651"/>
    </source>
</evidence>
<dbReference type="RefSeq" id="WP_092335721.1">
    <property type="nucleotide sequence ID" value="NZ_FNCP01000043.1"/>
</dbReference>
<feature type="transmembrane region" description="Helical" evidence="7">
    <location>
        <begin position="118"/>
        <end position="136"/>
    </location>
</feature>
<evidence type="ECO:0000256" key="5">
    <source>
        <dbReference type="ARBA" id="ARBA00022989"/>
    </source>
</evidence>
<protein>
    <submittedName>
        <fullName evidence="8">Chromate transporter</fullName>
    </submittedName>
</protein>
<evidence type="ECO:0000313" key="8">
    <source>
        <dbReference type="EMBL" id="SDI48792.1"/>
    </source>
</evidence>
<dbReference type="GO" id="GO:0015109">
    <property type="term" value="F:chromate transmembrane transporter activity"/>
    <property type="evidence" value="ECO:0007669"/>
    <property type="project" value="InterPro"/>
</dbReference>
<gene>
    <name evidence="8" type="ORF">SAMN05443529_1436</name>
</gene>
<evidence type="ECO:0000256" key="3">
    <source>
        <dbReference type="ARBA" id="ARBA00022475"/>
    </source>
</evidence>
<evidence type="ECO:0000256" key="4">
    <source>
        <dbReference type="ARBA" id="ARBA00022692"/>
    </source>
</evidence>
<dbReference type="OrthoDB" id="9788907at2"/>
<comment type="subcellular location">
    <subcellularLocation>
        <location evidence="1">Cell membrane</location>
        <topology evidence="1">Multi-pass membrane protein</topology>
    </subcellularLocation>
</comment>
<comment type="similarity">
    <text evidence="2">Belongs to the chromate ion transporter (CHR) (TC 2.A.51) family.</text>
</comment>
<dbReference type="PANTHER" id="PTHR43663">
    <property type="entry name" value="CHROMATE TRANSPORT PROTEIN-RELATED"/>
    <property type="match status" value="1"/>
</dbReference>
<keyword evidence="5 7" id="KW-1133">Transmembrane helix</keyword>
<keyword evidence="9" id="KW-1185">Reference proteome</keyword>
<keyword evidence="3" id="KW-1003">Cell membrane</keyword>
<accession>A0A1G8KZG1</accession>
<dbReference type="AlphaFoldDB" id="A0A1G8KZG1"/>
<proteinExistence type="inferred from homology"/>
<evidence type="ECO:0000256" key="2">
    <source>
        <dbReference type="ARBA" id="ARBA00005262"/>
    </source>
</evidence>
<reference evidence="9" key="1">
    <citation type="submission" date="2016-10" db="EMBL/GenBank/DDBJ databases">
        <authorList>
            <person name="Varghese N."/>
            <person name="Submissions S."/>
        </authorList>
    </citation>
    <scope>NUCLEOTIDE SEQUENCE [LARGE SCALE GENOMIC DNA]</scope>
    <source>
        <strain evidence="9">DSM 8344</strain>
    </source>
</reference>